<comment type="caution">
    <text evidence="2">The sequence shown here is derived from an EMBL/GenBank/DDBJ whole genome shotgun (WGS) entry which is preliminary data.</text>
</comment>
<evidence type="ECO:0000259" key="1">
    <source>
        <dbReference type="PROSITE" id="PS50925"/>
    </source>
</evidence>
<feature type="domain" description="BLUF" evidence="1">
    <location>
        <begin position="2"/>
        <end position="92"/>
    </location>
</feature>
<dbReference type="InterPro" id="IPR036046">
    <property type="entry name" value="Acylphosphatase-like_dom_sf"/>
</dbReference>
<reference evidence="3" key="1">
    <citation type="journal article" date="2019" name="Int. J. Syst. Evol. Microbiol.">
        <title>The Global Catalogue of Microorganisms (GCM) 10K type strain sequencing project: providing services to taxonomists for standard genome sequencing and annotation.</title>
        <authorList>
            <consortium name="The Broad Institute Genomics Platform"/>
            <consortium name="The Broad Institute Genome Sequencing Center for Infectious Disease"/>
            <person name="Wu L."/>
            <person name="Ma J."/>
        </authorList>
    </citation>
    <scope>NUCLEOTIDE SEQUENCE [LARGE SCALE GENOMIC DNA]</scope>
    <source>
        <strain evidence="3">CGMCC 1.15304</strain>
    </source>
</reference>
<name>A0ABV8U6D0_9PROT</name>
<dbReference type="EMBL" id="JBHSCR010000001">
    <property type="protein sequence ID" value="MFC4346368.1"/>
    <property type="molecule type" value="Genomic_DNA"/>
</dbReference>
<evidence type="ECO:0000313" key="2">
    <source>
        <dbReference type="EMBL" id="MFC4346368.1"/>
    </source>
</evidence>
<accession>A0ABV8U6D0</accession>
<gene>
    <name evidence="2" type="ORF">ACFO5Q_00735</name>
</gene>
<dbReference type="Proteomes" id="UP001595776">
    <property type="component" value="Unassembled WGS sequence"/>
</dbReference>
<proteinExistence type="predicted"/>
<evidence type="ECO:0000313" key="3">
    <source>
        <dbReference type="Proteomes" id="UP001595776"/>
    </source>
</evidence>
<dbReference type="SUPFAM" id="SSF54975">
    <property type="entry name" value="Acylphosphatase/BLUF domain-like"/>
    <property type="match status" value="1"/>
</dbReference>
<dbReference type="SMART" id="SM01034">
    <property type="entry name" value="BLUF"/>
    <property type="match status" value="1"/>
</dbReference>
<dbReference type="Pfam" id="PF04940">
    <property type="entry name" value="BLUF"/>
    <property type="match status" value="1"/>
</dbReference>
<dbReference type="Gene3D" id="3.30.70.100">
    <property type="match status" value="1"/>
</dbReference>
<sequence>MLYHLLYISELKSDASQDMDTIVQRSRDYNKDHHITGALWFDGTVFVQMLEGDRMALSGALARIMRSDAHHNFELVFFEPAAERIFSDWSMAYYHASKDEQDIVKKFATDNSFRPRRMSAQSLITFMRYLEMARHVSAANSI</sequence>
<dbReference type="InterPro" id="IPR007024">
    <property type="entry name" value="BLUF_domain"/>
</dbReference>
<keyword evidence="3" id="KW-1185">Reference proteome</keyword>
<dbReference type="PROSITE" id="PS50925">
    <property type="entry name" value="BLUF"/>
    <property type="match status" value="1"/>
</dbReference>
<protein>
    <submittedName>
        <fullName evidence="2">BLUF domain-containing protein</fullName>
    </submittedName>
</protein>
<organism evidence="2 3">
    <name type="scientific">Kordiimonas lipolytica</name>
    <dbReference type="NCBI Taxonomy" id="1662421"/>
    <lineage>
        <taxon>Bacteria</taxon>
        <taxon>Pseudomonadati</taxon>
        <taxon>Pseudomonadota</taxon>
        <taxon>Alphaproteobacteria</taxon>
        <taxon>Kordiimonadales</taxon>
        <taxon>Kordiimonadaceae</taxon>
        <taxon>Kordiimonas</taxon>
    </lineage>
</organism>
<dbReference type="RefSeq" id="WP_068150752.1">
    <property type="nucleotide sequence ID" value="NZ_JBHSCR010000001.1"/>
</dbReference>